<name>A0ACB7SQM5_HYAAI</name>
<protein>
    <submittedName>
        <fullName evidence="1">Uncharacterized protein</fullName>
    </submittedName>
</protein>
<sequence>MERKKQDTEESKSVRRSKKPKPSAKQAQKEHNSREHTAVAKEAPRRKKKATKPRRPEGEAVSSTAAGLSAVDAAPLETTERSGTGTTIGQEASRHQSSRQEGDGAADVAPVRASELDGNGGGLHEAQSVVPSGHLELPQVKPASASSGSITSPGWASHSSSPDEHHAPEELKGQRLPGSCDSENVKHDRESPRRHSLAELRKTSLALPATEKALSEMMGAAELSSEAYPIVVSVLPAEQTCGSESRQSTEAANMALMPGRRSRPSEGNLDNPDTTTRSGYRRSQVFKLNEAVTVRAAMDRRCSTAAQKRGISKWSGKSSVAVFSAISACVTLLLLLAAYVGHKRQTQKTCATSACSEFSRSLRNSMNASVKPCDNFGKFVCDGWRRKHDMSVAEMSFVAELESIGQTLLRVPVPSKQEQHSALQKAAILYRSCDSVRQGTHDELNAVRQALRSEDIVWPRRSSKPDVLRTLIRSSLVLHWGAIFDVTLEAKSRDVFVRIEPSRMFAILHDRFVELYDGISEREAYFSILRANFKDDDADLLDFRTVNDLDTAAFSTLPQRVDRSSYDVALDVNISLGGADHVTEDEWREAVNPFVPSNETGRIIVSTRSETFFLQFLELWKATGRESMHTFLSWCVVQVAAPYANEQLQINLYGSKGRAHLVQGASCLARAFLIAGTEVFSAYSDIVMDDRTRFAAHKLIQSVCRTFLLRLHNWEHFNADVQVLQKRETGEVPWHVVHASFVKGEDSAVDMTDSLVHNWRNAPGPHTAGGFLRSDVYSAIEYATLLVLMDRDFVLMPYALALPHFDGDATAALNYAGIGSTTAFALAKLLIAAYGASVADVASIFPSHHCVGNQMANATASDEELLAMLRAAAIRTSFYAYQREWGTEDYAIKGLEGHSSEEVFFMASCFALCSGGAEDGDDGEACNAHLRRVDQFASAFKCDPGTPMNPATNCSTMQWSIVA</sequence>
<dbReference type="EMBL" id="CM023483">
    <property type="protein sequence ID" value="KAH6936093.1"/>
    <property type="molecule type" value="Genomic_DNA"/>
</dbReference>
<keyword evidence="2" id="KW-1185">Reference proteome</keyword>
<proteinExistence type="predicted"/>
<reference evidence="1" key="1">
    <citation type="submission" date="2020-05" db="EMBL/GenBank/DDBJ databases">
        <title>Large-scale comparative analyses of tick genomes elucidate their genetic diversity and vector capacities.</title>
        <authorList>
            <person name="Jia N."/>
            <person name="Wang J."/>
            <person name="Shi W."/>
            <person name="Du L."/>
            <person name="Sun Y."/>
            <person name="Zhan W."/>
            <person name="Jiang J."/>
            <person name="Wang Q."/>
            <person name="Zhang B."/>
            <person name="Ji P."/>
            <person name="Sakyi L.B."/>
            <person name="Cui X."/>
            <person name="Yuan T."/>
            <person name="Jiang B."/>
            <person name="Yang W."/>
            <person name="Lam T.T.-Y."/>
            <person name="Chang Q."/>
            <person name="Ding S."/>
            <person name="Wang X."/>
            <person name="Zhu J."/>
            <person name="Ruan X."/>
            <person name="Zhao L."/>
            <person name="Wei J."/>
            <person name="Que T."/>
            <person name="Du C."/>
            <person name="Cheng J."/>
            <person name="Dai P."/>
            <person name="Han X."/>
            <person name="Huang E."/>
            <person name="Gao Y."/>
            <person name="Liu J."/>
            <person name="Shao H."/>
            <person name="Ye R."/>
            <person name="Li L."/>
            <person name="Wei W."/>
            <person name="Wang X."/>
            <person name="Wang C."/>
            <person name="Yang T."/>
            <person name="Huo Q."/>
            <person name="Li W."/>
            <person name="Guo W."/>
            <person name="Chen H."/>
            <person name="Zhou L."/>
            <person name="Ni X."/>
            <person name="Tian J."/>
            <person name="Zhou Y."/>
            <person name="Sheng Y."/>
            <person name="Liu T."/>
            <person name="Pan Y."/>
            <person name="Xia L."/>
            <person name="Li J."/>
            <person name="Zhao F."/>
            <person name="Cao W."/>
        </authorList>
    </citation>
    <scope>NUCLEOTIDE SEQUENCE</scope>
    <source>
        <strain evidence="1">Hyas-2018</strain>
    </source>
</reference>
<organism evidence="1 2">
    <name type="scientific">Hyalomma asiaticum</name>
    <name type="common">Tick</name>
    <dbReference type="NCBI Taxonomy" id="266040"/>
    <lineage>
        <taxon>Eukaryota</taxon>
        <taxon>Metazoa</taxon>
        <taxon>Ecdysozoa</taxon>
        <taxon>Arthropoda</taxon>
        <taxon>Chelicerata</taxon>
        <taxon>Arachnida</taxon>
        <taxon>Acari</taxon>
        <taxon>Parasitiformes</taxon>
        <taxon>Ixodida</taxon>
        <taxon>Ixodoidea</taxon>
        <taxon>Ixodidae</taxon>
        <taxon>Hyalomminae</taxon>
        <taxon>Hyalomma</taxon>
    </lineage>
</organism>
<evidence type="ECO:0000313" key="1">
    <source>
        <dbReference type="EMBL" id="KAH6936093.1"/>
    </source>
</evidence>
<dbReference type="Proteomes" id="UP000821845">
    <property type="component" value="Chromosome 3"/>
</dbReference>
<evidence type="ECO:0000313" key="2">
    <source>
        <dbReference type="Proteomes" id="UP000821845"/>
    </source>
</evidence>
<comment type="caution">
    <text evidence="1">The sequence shown here is derived from an EMBL/GenBank/DDBJ whole genome shotgun (WGS) entry which is preliminary data.</text>
</comment>
<gene>
    <name evidence="1" type="ORF">HPB50_013211</name>
</gene>
<accession>A0ACB7SQM5</accession>